<accession>A0A2G9UQF2</accession>
<name>A0A2G9UQF2_TELCI</name>
<evidence type="ECO:0000313" key="2">
    <source>
        <dbReference type="EMBL" id="PIO71700.1"/>
    </source>
</evidence>
<dbReference type="AlphaFoldDB" id="A0A2G9UQF2"/>
<keyword evidence="3" id="KW-1185">Reference proteome</keyword>
<gene>
    <name evidence="2" type="ORF">TELCIR_06392</name>
</gene>
<organism evidence="2 3">
    <name type="scientific">Teladorsagia circumcincta</name>
    <name type="common">Brown stomach worm</name>
    <name type="synonym">Ostertagia circumcincta</name>
    <dbReference type="NCBI Taxonomy" id="45464"/>
    <lineage>
        <taxon>Eukaryota</taxon>
        <taxon>Metazoa</taxon>
        <taxon>Ecdysozoa</taxon>
        <taxon>Nematoda</taxon>
        <taxon>Chromadorea</taxon>
        <taxon>Rhabditida</taxon>
        <taxon>Rhabditina</taxon>
        <taxon>Rhabditomorpha</taxon>
        <taxon>Strongyloidea</taxon>
        <taxon>Trichostrongylidae</taxon>
        <taxon>Teladorsagia</taxon>
    </lineage>
</organism>
<sequence>MSTVPSGRKDGFSSDSNIRRLLNAPARRTSESLCKTEGESPAKDEGTTIETCKSPEQAAEVPTVSTEILDPTPAIIAPAKNAAIRCLLDLPRLDQRQTAKTDEAASSITPMPRHDPSDSPMMTQLKLHLAYAFHKLARNALATNTGSSSS</sequence>
<evidence type="ECO:0000256" key="1">
    <source>
        <dbReference type="SAM" id="MobiDB-lite"/>
    </source>
</evidence>
<feature type="region of interest" description="Disordered" evidence="1">
    <location>
        <begin position="1"/>
        <end position="63"/>
    </location>
</feature>
<dbReference type="OrthoDB" id="5876975at2759"/>
<reference evidence="2 3" key="1">
    <citation type="submission" date="2015-09" db="EMBL/GenBank/DDBJ databases">
        <title>Draft genome of the parasitic nematode Teladorsagia circumcincta isolate WARC Sus (inbred).</title>
        <authorList>
            <person name="Mitreva M."/>
        </authorList>
    </citation>
    <scope>NUCLEOTIDE SEQUENCE [LARGE SCALE GENOMIC DNA]</scope>
    <source>
        <strain evidence="2 3">S</strain>
    </source>
</reference>
<dbReference type="EMBL" id="KZ345874">
    <property type="protein sequence ID" value="PIO71700.1"/>
    <property type="molecule type" value="Genomic_DNA"/>
</dbReference>
<dbReference type="Proteomes" id="UP000230423">
    <property type="component" value="Unassembled WGS sequence"/>
</dbReference>
<evidence type="ECO:0000313" key="3">
    <source>
        <dbReference type="Proteomes" id="UP000230423"/>
    </source>
</evidence>
<proteinExistence type="predicted"/>
<protein>
    <submittedName>
        <fullName evidence="2">Uncharacterized protein</fullName>
    </submittedName>
</protein>
<feature type="region of interest" description="Disordered" evidence="1">
    <location>
        <begin position="97"/>
        <end position="120"/>
    </location>
</feature>
<feature type="compositionally biased region" description="Basic and acidic residues" evidence="1">
    <location>
        <begin position="28"/>
        <end position="46"/>
    </location>
</feature>